<feature type="signal peptide" evidence="1">
    <location>
        <begin position="1"/>
        <end position="20"/>
    </location>
</feature>
<reference evidence="2 3" key="1">
    <citation type="submission" date="2017-07" db="EMBL/GenBank/DDBJ databases">
        <authorList>
            <person name="Talla V."/>
            <person name="Backstrom N."/>
        </authorList>
    </citation>
    <scope>NUCLEOTIDE SEQUENCE [LARGE SCALE GENOMIC DNA]</scope>
</reference>
<protein>
    <recommendedName>
        <fullName evidence="4">SRCR domain-containing protein</fullName>
    </recommendedName>
</protein>
<dbReference type="AlphaFoldDB" id="A0A5E4QQU7"/>
<keyword evidence="1" id="KW-0732">Signal</keyword>
<feature type="chain" id="PRO_5023047160" description="SRCR domain-containing protein" evidence="1">
    <location>
        <begin position="21"/>
        <end position="143"/>
    </location>
</feature>
<keyword evidence="3" id="KW-1185">Reference proteome</keyword>
<dbReference type="InterPro" id="IPR009030">
    <property type="entry name" value="Growth_fac_rcpt_cys_sf"/>
</dbReference>
<gene>
    <name evidence="2" type="ORF">LSINAPIS_LOCUS10171</name>
</gene>
<accession>A0A5E4QQU7</accession>
<proteinExistence type="predicted"/>
<evidence type="ECO:0008006" key="4">
    <source>
        <dbReference type="Google" id="ProtNLM"/>
    </source>
</evidence>
<dbReference type="Proteomes" id="UP000324832">
    <property type="component" value="Unassembled WGS sequence"/>
</dbReference>
<organism evidence="2 3">
    <name type="scientific">Leptidea sinapis</name>
    <dbReference type="NCBI Taxonomy" id="189913"/>
    <lineage>
        <taxon>Eukaryota</taxon>
        <taxon>Metazoa</taxon>
        <taxon>Ecdysozoa</taxon>
        <taxon>Arthropoda</taxon>
        <taxon>Hexapoda</taxon>
        <taxon>Insecta</taxon>
        <taxon>Pterygota</taxon>
        <taxon>Neoptera</taxon>
        <taxon>Endopterygota</taxon>
        <taxon>Lepidoptera</taxon>
        <taxon>Glossata</taxon>
        <taxon>Ditrysia</taxon>
        <taxon>Papilionoidea</taxon>
        <taxon>Pieridae</taxon>
        <taxon>Dismorphiinae</taxon>
        <taxon>Leptidea</taxon>
    </lineage>
</organism>
<evidence type="ECO:0000256" key="1">
    <source>
        <dbReference type="SAM" id="SignalP"/>
    </source>
</evidence>
<dbReference type="EMBL" id="FZQP02004023">
    <property type="protein sequence ID" value="VVC99266.1"/>
    <property type="molecule type" value="Genomic_DNA"/>
</dbReference>
<sequence>MIIFALTIVGLIACTPIGNCYPAAQELFGLRNVVTVPTNCPDGQQLVNGACRDIWRRLRADTLSARNVVTVPTNCPDGQELVNGACRDIWRRLRADTFGPRNVVTVPTNCPDGQELVNGVCRDIWRLRAVTYTRSKKYGDCSY</sequence>
<evidence type="ECO:0000313" key="2">
    <source>
        <dbReference type="EMBL" id="VVC99266.1"/>
    </source>
</evidence>
<name>A0A5E4QQU7_9NEOP</name>
<dbReference type="SUPFAM" id="SSF57184">
    <property type="entry name" value="Growth factor receptor domain"/>
    <property type="match status" value="1"/>
</dbReference>
<evidence type="ECO:0000313" key="3">
    <source>
        <dbReference type="Proteomes" id="UP000324832"/>
    </source>
</evidence>